<evidence type="ECO:0000256" key="1">
    <source>
        <dbReference type="ARBA" id="ARBA00004167"/>
    </source>
</evidence>
<dbReference type="GO" id="GO:0016020">
    <property type="term" value="C:membrane"/>
    <property type="evidence" value="ECO:0007669"/>
    <property type="project" value="UniProtKB-SubCell"/>
</dbReference>
<accession>A0ABD0YK19</accession>
<keyword evidence="4" id="KW-1133">Transmembrane helix</keyword>
<sequence length="150" mass="16543">MYPTYKMRADEDDCSRPCDGNEKENCGGDYRLSVFDSLDTSGNQVQNLYTGCFVDSMENRVLRGAKKEDKKLNTPDFCAGFCYKGGFTYAGVQYGAECFCGDSAPQSAKVTDSDCNTACAGDSSIKCGGQWRLSIYKTSGRYKLLSPRLR</sequence>
<keyword evidence="3" id="KW-0732">Signal</keyword>
<dbReference type="AlphaFoldDB" id="A0ABD0YK19"/>
<evidence type="ECO:0000256" key="2">
    <source>
        <dbReference type="ARBA" id="ARBA00022692"/>
    </source>
</evidence>
<evidence type="ECO:0000256" key="5">
    <source>
        <dbReference type="ARBA" id="ARBA00023136"/>
    </source>
</evidence>
<dbReference type="PANTHER" id="PTHR24269:SF16">
    <property type="entry name" value="PROTEIN SLG1"/>
    <property type="match status" value="1"/>
</dbReference>
<dbReference type="InterPro" id="IPR002889">
    <property type="entry name" value="WSC_carb-bd"/>
</dbReference>
<keyword evidence="6" id="KW-0325">Glycoprotein</keyword>
<dbReference type="PANTHER" id="PTHR24269">
    <property type="entry name" value="KREMEN PROTEIN"/>
    <property type="match status" value="1"/>
</dbReference>
<dbReference type="InterPro" id="IPR051836">
    <property type="entry name" value="Kremen_rcpt"/>
</dbReference>
<proteinExistence type="predicted"/>
<dbReference type="PROSITE" id="PS51212">
    <property type="entry name" value="WSC"/>
    <property type="match status" value="1"/>
</dbReference>
<comment type="caution">
    <text evidence="8">The sequence shown here is derived from an EMBL/GenBank/DDBJ whole genome shotgun (WGS) entry which is preliminary data.</text>
</comment>
<dbReference type="EMBL" id="JBFDAA010000012">
    <property type="protein sequence ID" value="KAL1123447.1"/>
    <property type="molecule type" value="Genomic_DNA"/>
</dbReference>
<dbReference type="Proteomes" id="UP001558652">
    <property type="component" value="Unassembled WGS sequence"/>
</dbReference>
<evidence type="ECO:0000313" key="9">
    <source>
        <dbReference type="Proteomes" id="UP001558652"/>
    </source>
</evidence>
<protein>
    <recommendedName>
        <fullName evidence="7">WSC domain-containing protein</fullName>
    </recommendedName>
</protein>
<keyword evidence="5" id="KW-0472">Membrane</keyword>
<evidence type="ECO:0000256" key="6">
    <source>
        <dbReference type="ARBA" id="ARBA00023180"/>
    </source>
</evidence>
<feature type="domain" description="WSC" evidence="7">
    <location>
        <begin position="46"/>
        <end position="139"/>
    </location>
</feature>
<organism evidence="8 9">
    <name type="scientific">Ranatra chinensis</name>
    <dbReference type="NCBI Taxonomy" id="642074"/>
    <lineage>
        <taxon>Eukaryota</taxon>
        <taxon>Metazoa</taxon>
        <taxon>Ecdysozoa</taxon>
        <taxon>Arthropoda</taxon>
        <taxon>Hexapoda</taxon>
        <taxon>Insecta</taxon>
        <taxon>Pterygota</taxon>
        <taxon>Neoptera</taxon>
        <taxon>Paraneoptera</taxon>
        <taxon>Hemiptera</taxon>
        <taxon>Heteroptera</taxon>
        <taxon>Panheteroptera</taxon>
        <taxon>Nepomorpha</taxon>
        <taxon>Nepidae</taxon>
        <taxon>Ranatrinae</taxon>
        <taxon>Ranatra</taxon>
    </lineage>
</organism>
<reference evidence="8 9" key="1">
    <citation type="submission" date="2024-07" db="EMBL/GenBank/DDBJ databases">
        <title>Chromosome-level genome assembly of the water stick insect Ranatra chinensis (Heteroptera: Nepidae).</title>
        <authorList>
            <person name="Liu X."/>
        </authorList>
    </citation>
    <scope>NUCLEOTIDE SEQUENCE [LARGE SCALE GENOMIC DNA]</scope>
    <source>
        <strain evidence="8">Cailab_2021Rc</strain>
        <tissue evidence="8">Muscle</tissue>
    </source>
</reference>
<evidence type="ECO:0000259" key="7">
    <source>
        <dbReference type="PROSITE" id="PS51212"/>
    </source>
</evidence>
<keyword evidence="2" id="KW-0812">Transmembrane</keyword>
<comment type="subcellular location">
    <subcellularLocation>
        <location evidence="1">Membrane</location>
        <topology evidence="1">Single-pass membrane protein</topology>
    </subcellularLocation>
</comment>
<gene>
    <name evidence="8" type="ORF">AAG570_002527</name>
</gene>
<name>A0ABD0YK19_9HEMI</name>
<evidence type="ECO:0000256" key="4">
    <source>
        <dbReference type="ARBA" id="ARBA00022989"/>
    </source>
</evidence>
<evidence type="ECO:0000313" key="8">
    <source>
        <dbReference type="EMBL" id="KAL1123447.1"/>
    </source>
</evidence>
<dbReference type="Pfam" id="PF01822">
    <property type="entry name" value="WSC"/>
    <property type="match status" value="1"/>
</dbReference>
<dbReference type="SMART" id="SM00321">
    <property type="entry name" value="WSC"/>
    <property type="match status" value="1"/>
</dbReference>
<evidence type="ECO:0000256" key="3">
    <source>
        <dbReference type="ARBA" id="ARBA00022729"/>
    </source>
</evidence>
<keyword evidence="9" id="KW-1185">Reference proteome</keyword>